<proteinExistence type="predicted"/>
<protein>
    <submittedName>
        <fullName evidence="1">Uncharacterized protein</fullName>
    </submittedName>
</protein>
<gene>
    <name evidence="1" type="ORF">FSC37_03820</name>
</gene>
<dbReference type="EMBL" id="VOPW01000001">
    <property type="protein sequence ID" value="TXC65546.1"/>
    <property type="molecule type" value="Genomic_DNA"/>
</dbReference>
<evidence type="ECO:0000313" key="2">
    <source>
        <dbReference type="Proteomes" id="UP000321832"/>
    </source>
</evidence>
<dbReference type="AlphaFoldDB" id="A0A5C6U193"/>
<name>A0A5C6U193_9BURK</name>
<sequence>MAFAFSLGKPYTSAAQSAALDGGPHEHHRRPCRAVFGGHDEVGRASTDPLAEAEMEAAKVKALRADQLAACGGDEAAAFAGAGGVAQIALLQLPLRRGGRHVELSGPHRR</sequence>
<keyword evidence="2" id="KW-1185">Reference proteome</keyword>
<accession>A0A5C6U193</accession>
<dbReference type="Proteomes" id="UP000321832">
    <property type="component" value="Unassembled WGS sequence"/>
</dbReference>
<reference evidence="1 2" key="1">
    <citation type="submission" date="2019-08" db="EMBL/GenBank/DDBJ databases">
        <authorList>
            <person name="Khan S.A."/>
            <person name="Jeon C.O."/>
            <person name="Jeong S.E."/>
        </authorList>
    </citation>
    <scope>NUCLEOTIDE SEQUENCE [LARGE SCALE GENOMIC DNA]</scope>
    <source>
        <strain evidence="2">IMCC1728</strain>
    </source>
</reference>
<comment type="caution">
    <text evidence="1">The sequence shown here is derived from an EMBL/GenBank/DDBJ whole genome shotgun (WGS) entry which is preliminary data.</text>
</comment>
<evidence type="ECO:0000313" key="1">
    <source>
        <dbReference type="EMBL" id="TXC65546.1"/>
    </source>
</evidence>
<organism evidence="1 2">
    <name type="scientific">Piscinibacter aquaticus</name>
    <dbReference type="NCBI Taxonomy" id="392597"/>
    <lineage>
        <taxon>Bacteria</taxon>
        <taxon>Pseudomonadati</taxon>
        <taxon>Pseudomonadota</taxon>
        <taxon>Betaproteobacteria</taxon>
        <taxon>Burkholderiales</taxon>
        <taxon>Sphaerotilaceae</taxon>
        <taxon>Piscinibacter</taxon>
    </lineage>
</organism>